<keyword evidence="2" id="KW-0863">Zinc-finger</keyword>
<evidence type="ECO:0000259" key="10">
    <source>
        <dbReference type="Pfam" id="PF00105"/>
    </source>
</evidence>
<dbReference type="Gene3D" id="1.10.565.10">
    <property type="entry name" value="Retinoid X Receptor"/>
    <property type="match status" value="2"/>
</dbReference>
<keyword evidence="6" id="KW-0804">Transcription</keyword>
<organism evidence="11 12">
    <name type="scientific">Tegillarca granosa</name>
    <name type="common">Malaysian cockle</name>
    <name type="synonym">Anadara granosa</name>
    <dbReference type="NCBI Taxonomy" id="220873"/>
    <lineage>
        <taxon>Eukaryota</taxon>
        <taxon>Metazoa</taxon>
        <taxon>Spiralia</taxon>
        <taxon>Lophotrochozoa</taxon>
        <taxon>Mollusca</taxon>
        <taxon>Bivalvia</taxon>
        <taxon>Autobranchia</taxon>
        <taxon>Pteriomorphia</taxon>
        <taxon>Arcoida</taxon>
        <taxon>Arcoidea</taxon>
        <taxon>Arcidae</taxon>
        <taxon>Tegillarca</taxon>
    </lineage>
</organism>
<dbReference type="InterPro" id="IPR050234">
    <property type="entry name" value="Nuclear_hormone_rcpt_NR1"/>
</dbReference>
<dbReference type="SUPFAM" id="SSF48508">
    <property type="entry name" value="Nuclear receptor ligand-binding domain"/>
    <property type="match status" value="1"/>
</dbReference>
<evidence type="ECO:0000256" key="8">
    <source>
        <dbReference type="ARBA" id="ARBA00023242"/>
    </source>
</evidence>
<keyword evidence="7" id="KW-0675">Receptor</keyword>
<reference evidence="11 12" key="1">
    <citation type="submission" date="2022-12" db="EMBL/GenBank/DDBJ databases">
        <title>Chromosome-level genome of Tegillarca granosa.</title>
        <authorList>
            <person name="Kim J."/>
        </authorList>
    </citation>
    <scope>NUCLEOTIDE SEQUENCE [LARGE SCALE GENOMIC DNA]</scope>
    <source>
        <strain evidence="11">Teg-2019</strain>
        <tissue evidence="11">Adductor muscle</tissue>
    </source>
</reference>
<keyword evidence="8" id="KW-0539">Nucleus</keyword>
<evidence type="ECO:0000313" key="12">
    <source>
        <dbReference type="Proteomes" id="UP001217089"/>
    </source>
</evidence>
<evidence type="ECO:0000256" key="5">
    <source>
        <dbReference type="ARBA" id="ARBA00023125"/>
    </source>
</evidence>
<dbReference type="PANTHER" id="PTHR24082:SF507">
    <property type="entry name" value="BILE ACID RECEPTOR-RELATED"/>
    <property type="match status" value="1"/>
</dbReference>
<evidence type="ECO:0000256" key="7">
    <source>
        <dbReference type="ARBA" id="ARBA00023170"/>
    </source>
</evidence>
<gene>
    <name evidence="11" type="ORF">KUTeg_023642</name>
</gene>
<dbReference type="EMBL" id="JARBDR010000921">
    <property type="protein sequence ID" value="KAJ8299582.1"/>
    <property type="molecule type" value="Genomic_DNA"/>
</dbReference>
<dbReference type="InterPro" id="IPR013088">
    <property type="entry name" value="Znf_NHR/GATA"/>
</dbReference>
<name>A0ABQ9E6T2_TEGGR</name>
<keyword evidence="3" id="KW-0862">Zinc</keyword>
<feature type="region of interest" description="Disordered" evidence="9">
    <location>
        <begin position="133"/>
        <end position="163"/>
    </location>
</feature>
<keyword evidence="12" id="KW-1185">Reference proteome</keyword>
<evidence type="ECO:0000256" key="2">
    <source>
        <dbReference type="ARBA" id="ARBA00022771"/>
    </source>
</evidence>
<feature type="compositionally biased region" description="Low complexity" evidence="9">
    <location>
        <begin position="138"/>
        <end position="155"/>
    </location>
</feature>
<dbReference type="InterPro" id="IPR035500">
    <property type="entry name" value="NHR-like_dom_sf"/>
</dbReference>
<protein>
    <recommendedName>
        <fullName evidence="10">Nuclear receptor domain-containing protein</fullName>
    </recommendedName>
</protein>
<sequence>MSDFLEIIESPEVEITDTSEVEVTKTTKVANAAKGKPLELPPCKVCNGKASGIHYGVNSCEACKKSQENNSEKVQLQNIDSLRKNTQLQNNSGHDLQMESQQSVTFEGSASLSVSDSCKTTIVSPLNKSVSLDSYRTSNEWNSPPSSSSSVSEGSPETRETEDDLISKLEVVLRGFRTAYDQFSYPSRKLTEEQLQDKLTDALERHKIQSEVFGSMKQIPAEEYNEIFEATGLDIDGRHGRILKCKELWEDIITQYVGFAKAIPGFTSLTISDQSTILKDRAKLDNPENVEKMQLEMAKYLRHLLKQHHGDKEILVFAKIIDMFVGIRELNNEYLTEFKKMCQDRVLVRTLPEMLEFLFDDT</sequence>
<dbReference type="PANTHER" id="PTHR24082">
    <property type="entry name" value="NUCLEAR HORMONE RECEPTOR"/>
    <property type="match status" value="1"/>
</dbReference>
<keyword evidence="5" id="KW-0238">DNA-binding</keyword>
<keyword evidence="1" id="KW-0479">Metal-binding</keyword>
<evidence type="ECO:0000256" key="3">
    <source>
        <dbReference type="ARBA" id="ARBA00022833"/>
    </source>
</evidence>
<proteinExistence type="predicted"/>
<comment type="caution">
    <text evidence="11">The sequence shown here is derived from an EMBL/GenBank/DDBJ whole genome shotgun (WGS) entry which is preliminary data.</text>
</comment>
<dbReference type="Proteomes" id="UP001217089">
    <property type="component" value="Unassembled WGS sequence"/>
</dbReference>
<dbReference type="Pfam" id="PF00105">
    <property type="entry name" value="zf-C4"/>
    <property type="match status" value="1"/>
</dbReference>
<evidence type="ECO:0000256" key="9">
    <source>
        <dbReference type="SAM" id="MobiDB-lite"/>
    </source>
</evidence>
<evidence type="ECO:0000256" key="4">
    <source>
        <dbReference type="ARBA" id="ARBA00023015"/>
    </source>
</evidence>
<evidence type="ECO:0000313" key="11">
    <source>
        <dbReference type="EMBL" id="KAJ8299582.1"/>
    </source>
</evidence>
<dbReference type="SUPFAM" id="SSF57716">
    <property type="entry name" value="Glucocorticoid receptor-like (DNA-binding domain)"/>
    <property type="match status" value="1"/>
</dbReference>
<evidence type="ECO:0000256" key="6">
    <source>
        <dbReference type="ARBA" id="ARBA00023163"/>
    </source>
</evidence>
<feature type="domain" description="Nuclear receptor" evidence="10">
    <location>
        <begin position="42"/>
        <end position="65"/>
    </location>
</feature>
<evidence type="ECO:0000256" key="1">
    <source>
        <dbReference type="ARBA" id="ARBA00022723"/>
    </source>
</evidence>
<dbReference type="Gene3D" id="3.30.50.10">
    <property type="entry name" value="Erythroid Transcription Factor GATA-1, subunit A"/>
    <property type="match status" value="1"/>
</dbReference>
<accession>A0ABQ9E6T2</accession>
<keyword evidence="4" id="KW-0805">Transcription regulation</keyword>
<dbReference type="InterPro" id="IPR001628">
    <property type="entry name" value="Znf_hrmn_rcpt"/>
</dbReference>